<feature type="domain" description="Glutamate synthase" evidence="4">
    <location>
        <begin position="142"/>
        <end position="471"/>
    </location>
</feature>
<comment type="caution">
    <text evidence="5">The sequence shown here is derived from an EMBL/GenBank/DDBJ whole genome shotgun (WGS) entry which is preliminary data.</text>
</comment>
<evidence type="ECO:0000256" key="2">
    <source>
        <dbReference type="PIRNR" id="PIRNR006429"/>
    </source>
</evidence>
<keyword evidence="3" id="KW-1133">Transmembrane helix</keyword>
<comment type="similarity">
    <text evidence="1 2">Belongs to the glutamate synthase family.</text>
</comment>
<keyword evidence="3" id="KW-0812">Transmembrane</keyword>
<feature type="transmembrane region" description="Helical" evidence="3">
    <location>
        <begin position="7"/>
        <end position="25"/>
    </location>
</feature>
<dbReference type="Gene3D" id="3.20.20.70">
    <property type="entry name" value="Aldolase class I"/>
    <property type="match status" value="1"/>
</dbReference>
<evidence type="ECO:0000256" key="3">
    <source>
        <dbReference type="SAM" id="Phobius"/>
    </source>
</evidence>
<dbReference type="AlphaFoldDB" id="A0A423PEP8"/>
<dbReference type="RefSeq" id="WP_123632356.1">
    <property type="nucleotide sequence ID" value="NZ_AYKH01000044.1"/>
</dbReference>
<dbReference type="InterPro" id="IPR027283">
    <property type="entry name" value="YerD"/>
</dbReference>
<dbReference type="GO" id="GO:0006537">
    <property type="term" value="P:glutamate biosynthetic process"/>
    <property type="evidence" value="ECO:0007669"/>
    <property type="project" value="InterPro"/>
</dbReference>
<dbReference type="PANTHER" id="PTHR43819">
    <property type="entry name" value="ARCHAEAL-TYPE GLUTAMATE SYNTHASE [NADPH]"/>
    <property type="match status" value="1"/>
</dbReference>
<evidence type="ECO:0000313" key="5">
    <source>
        <dbReference type="EMBL" id="ROO23993.1"/>
    </source>
</evidence>
<dbReference type="PIRSF" id="PIRSF006429">
    <property type="entry name" value="GOGAT_lg_2"/>
    <property type="match status" value="1"/>
</dbReference>
<evidence type="ECO:0000313" key="6">
    <source>
        <dbReference type="Proteomes" id="UP000283993"/>
    </source>
</evidence>
<gene>
    <name evidence="5" type="ORF">SAOR_16300</name>
</gene>
<proteinExistence type="inferred from homology"/>
<name>A0A423PEP8_9GAMM</name>
<dbReference type="Pfam" id="PF01645">
    <property type="entry name" value="Glu_synthase"/>
    <property type="match status" value="1"/>
</dbReference>
<evidence type="ECO:0000259" key="4">
    <source>
        <dbReference type="Pfam" id="PF01645"/>
    </source>
</evidence>
<dbReference type="Proteomes" id="UP000283993">
    <property type="component" value="Unassembled WGS sequence"/>
</dbReference>
<dbReference type="InterPro" id="IPR013785">
    <property type="entry name" value="Aldolase_TIM"/>
</dbReference>
<accession>A0A423PEP8</accession>
<dbReference type="GO" id="GO:0015930">
    <property type="term" value="F:glutamate synthase activity"/>
    <property type="evidence" value="ECO:0007669"/>
    <property type="project" value="InterPro"/>
</dbReference>
<keyword evidence="3" id="KW-0472">Membrane</keyword>
<dbReference type="CDD" id="cd02808">
    <property type="entry name" value="GltS_FMN"/>
    <property type="match status" value="1"/>
</dbReference>
<protein>
    <submittedName>
        <fullName evidence="5">Glutamate synthase</fullName>
    </submittedName>
</protein>
<sequence>MFGYPRLIYAGFVALTLLAGGLLVWLAPAWLVLWLIPAALVGVGAFDLASDRNVLRNFPIVGHLRYMLEFIRPELRQYFFESETSGRPFSREQREMVYARGAAAPDTAPFGTIRDFEAPGYNFALHSMAPKSVDARHGRLVIGNHQCRRPYDASRLNVSAMSFGSLSGNAVAAMNRGAALGGFAQDTGEGAISDHHRADGGDLIWEIASAYFGCRTDEGRFDPDEFASKARTDQVRMIEIKISQGAKPGHGGLLPGAKVTDEIARVREIEPGRDCASPASHPEFDTPLRLLRFVDRLRALADGKPVGFKLCLGYRHEFMGICKAIVETGIVPDFITVDGAEGGTGAAPAEFEDFIGTYIDDALPFVHACLVGIGVRDQVRVIASGKVVMGFDMVEKIALGADMCNAARAFMFSVGCIQARRCHTDTCPTGVATQDPRRAAALDVLKKSLQVRNYHDATVKSFLDIVGTMGLDDPDDLTYAHIKHRPEHGHAETFAEIEPPVATGDFLADRIPEAYRADWARARADSFAPAATASAARQ</sequence>
<dbReference type="PANTHER" id="PTHR43819:SF1">
    <property type="entry name" value="ARCHAEAL-TYPE GLUTAMATE SYNTHASE [NADPH]"/>
    <property type="match status" value="1"/>
</dbReference>
<reference evidence="5 6" key="1">
    <citation type="submission" date="2013-10" db="EMBL/GenBank/DDBJ databases">
        <title>Salinisphaera orenii MK-B5 Genome Sequencing.</title>
        <authorList>
            <person name="Lai Q."/>
            <person name="Li C."/>
            <person name="Shao Z."/>
        </authorList>
    </citation>
    <scope>NUCLEOTIDE SEQUENCE [LARGE SCALE GENOMIC DNA]</scope>
    <source>
        <strain evidence="5 6">MK-B5</strain>
    </source>
</reference>
<dbReference type="InterPro" id="IPR002932">
    <property type="entry name" value="Glu_synthdom"/>
</dbReference>
<keyword evidence="6" id="KW-1185">Reference proteome</keyword>
<dbReference type="EMBL" id="AYKH01000044">
    <property type="protein sequence ID" value="ROO23993.1"/>
    <property type="molecule type" value="Genomic_DNA"/>
</dbReference>
<dbReference type="SUPFAM" id="SSF51395">
    <property type="entry name" value="FMN-linked oxidoreductases"/>
    <property type="match status" value="1"/>
</dbReference>
<dbReference type="InterPro" id="IPR024188">
    <property type="entry name" value="GltB"/>
</dbReference>
<dbReference type="PIRSF" id="PIRSF500060">
    <property type="entry name" value="UCP500060"/>
    <property type="match status" value="1"/>
</dbReference>
<evidence type="ECO:0000256" key="1">
    <source>
        <dbReference type="ARBA" id="ARBA00009716"/>
    </source>
</evidence>
<organism evidence="5 6">
    <name type="scientific">Salinisphaera orenii MK-B5</name>
    <dbReference type="NCBI Taxonomy" id="856730"/>
    <lineage>
        <taxon>Bacteria</taxon>
        <taxon>Pseudomonadati</taxon>
        <taxon>Pseudomonadota</taxon>
        <taxon>Gammaproteobacteria</taxon>
        <taxon>Salinisphaerales</taxon>
        <taxon>Salinisphaeraceae</taxon>
        <taxon>Salinisphaera</taxon>
    </lineage>
</organism>